<gene>
    <name evidence="3" type="ORF">KEU06_25245</name>
</gene>
<dbReference type="GO" id="GO:0003677">
    <property type="term" value="F:DNA binding"/>
    <property type="evidence" value="ECO:0007669"/>
    <property type="project" value="InterPro"/>
</dbReference>
<feature type="coiled-coil region" evidence="1">
    <location>
        <begin position="119"/>
        <end position="147"/>
    </location>
</feature>
<dbReference type="GO" id="GO:0006313">
    <property type="term" value="P:DNA transposition"/>
    <property type="evidence" value="ECO:0007669"/>
    <property type="project" value="InterPro"/>
</dbReference>
<reference evidence="3" key="1">
    <citation type="submission" date="2021-04" db="EMBL/GenBank/DDBJ databases">
        <title>Pseudaminobacter soli sp. nov., isolated from paddy soil contaminated by heavy metals.</title>
        <authorList>
            <person name="Zhang K."/>
        </authorList>
    </citation>
    <scope>NUCLEOTIDE SEQUENCE</scope>
    <source>
        <strain evidence="3">19-2017</strain>
    </source>
</reference>
<sequence length="151" mass="16447">MPDPEQAESEVAAEQPAKAETPEAMKKARAQAPPSGSARRKGTRRKSQGEEVPVGGASTGRKLHSEKERAQKISQIEESISGGTTLKDASKQAGISAQTYYHWKKAAAPASSSDDLKDLIALEEENKRLKSLLAERLRRENAELKRKLGIE</sequence>
<dbReference type="EMBL" id="JAGWCR010000017">
    <property type="protein sequence ID" value="MBS3651917.1"/>
    <property type="molecule type" value="Genomic_DNA"/>
</dbReference>
<proteinExistence type="predicted"/>
<keyword evidence="1" id="KW-0175">Coiled coil</keyword>
<evidence type="ECO:0000256" key="1">
    <source>
        <dbReference type="SAM" id="Coils"/>
    </source>
</evidence>
<keyword evidence="4" id="KW-1185">Reference proteome</keyword>
<dbReference type="Pfam" id="PF01527">
    <property type="entry name" value="HTH_Tnp_1"/>
    <property type="match status" value="1"/>
</dbReference>
<evidence type="ECO:0000313" key="4">
    <source>
        <dbReference type="Proteomes" id="UP000680348"/>
    </source>
</evidence>
<organism evidence="3 4">
    <name type="scientific">Pseudaminobacter soli</name>
    <name type="common">ex Zhang et al. 2022</name>
    <dbReference type="NCBI Taxonomy" id="2831468"/>
    <lineage>
        <taxon>Bacteria</taxon>
        <taxon>Pseudomonadati</taxon>
        <taxon>Pseudomonadota</taxon>
        <taxon>Alphaproteobacteria</taxon>
        <taxon>Hyphomicrobiales</taxon>
        <taxon>Phyllobacteriaceae</taxon>
        <taxon>Pseudaminobacter</taxon>
    </lineage>
</organism>
<name>A0A942I3W4_9HYPH</name>
<dbReference type="Proteomes" id="UP000680348">
    <property type="component" value="Unassembled WGS sequence"/>
</dbReference>
<accession>A0A942I3W4</accession>
<protein>
    <submittedName>
        <fullName evidence="3">Transposase</fullName>
    </submittedName>
</protein>
<dbReference type="InterPro" id="IPR002514">
    <property type="entry name" value="Transposase_8"/>
</dbReference>
<evidence type="ECO:0000256" key="2">
    <source>
        <dbReference type="SAM" id="MobiDB-lite"/>
    </source>
</evidence>
<dbReference type="InterPro" id="IPR009057">
    <property type="entry name" value="Homeodomain-like_sf"/>
</dbReference>
<dbReference type="AlphaFoldDB" id="A0A942I3W4"/>
<dbReference type="RefSeq" id="WP_188257469.1">
    <property type="nucleotide sequence ID" value="NZ_JABVCF010000017.1"/>
</dbReference>
<evidence type="ECO:0000313" key="3">
    <source>
        <dbReference type="EMBL" id="MBS3651917.1"/>
    </source>
</evidence>
<dbReference type="GO" id="GO:0004803">
    <property type="term" value="F:transposase activity"/>
    <property type="evidence" value="ECO:0007669"/>
    <property type="project" value="InterPro"/>
</dbReference>
<dbReference type="SUPFAM" id="SSF46689">
    <property type="entry name" value="Homeodomain-like"/>
    <property type="match status" value="1"/>
</dbReference>
<feature type="region of interest" description="Disordered" evidence="2">
    <location>
        <begin position="1"/>
        <end position="76"/>
    </location>
</feature>
<comment type="caution">
    <text evidence="3">The sequence shown here is derived from an EMBL/GenBank/DDBJ whole genome shotgun (WGS) entry which is preliminary data.</text>
</comment>